<dbReference type="GO" id="GO:0006401">
    <property type="term" value="P:RNA catabolic process"/>
    <property type="evidence" value="ECO:0007669"/>
    <property type="project" value="InterPro"/>
</dbReference>
<evidence type="ECO:0000256" key="1">
    <source>
        <dbReference type="SAM" id="MobiDB-lite"/>
    </source>
</evidence>
<dbReference type="PANTHER" id="PTHR47204:SF1">
    <property type="entry name" value="RIBONUCLEASE H2 SUBUNIT C"/>
    <property type="match status" value="1"/>
</dbReference>
<dbReference type="CDD" id="cd09271">
    <property type="entry name" value="RNase_H2-C"/>
    <property type="match status" value="1"/>
</dbReference>
<feature type="non-terminal residue" evidence="2">
    <location>
        <position position="221"/>
    </location>
</feature>
<dbReference type="PANTHER" id="PTHR47204">
    <property type="entry name" value="OS02G0168900 PROTEIN"/>
    <property type="match status" value="1"/>
</dbReference>
<dbReference type="Pfam" id="PF08615">
    <property type="entry name" value="RNase_H2_suC"/>
    <property type="match status" value="1"/>
</dbReference>
<accession>A0A9P6AVX6</accession>
<name>A0A9P6AVX6_9AGAM</name>
<comment type="caution">
    <text evidence="2">The sequence shown here is derived from an EMBL/GenBank/DDBJ whole genome shotgun (WGS) entry which is preliminary data.</text>
</comment>
<dbReference type="AlphaFoldDB" id="A0A9P6AVX6"/>
<dbReference type="Gene3D" id="2.40.128.680">
    <property type="match status" value="1"/>
</dbReference>
<dbReference type="EMBL" id="MU128983">
    <property type="protein sequence ID" value="KAF9512672.1"/>
    <property type="molecule type" value="Genomic_DNA"/>
</dbReference>
<organism evidence="2 3">
    <name type="scientific">Hydnum rufescens UP504</name>
    <dbReference type="NCBI Taxonomy" id="1448309"/>
    <lineage>
        <taxon>Eukaryota</taxon>
        <taxon>Fungi</taxon>
        <taxon>Dikarya</taxon>
        <taxon>Basidiomycota</taxon>
        <taxon>Agaricomycotina</taxon>
        <taxon>Agaricomycetes</taxon>
        <taxon>Cantharellales</taxon>
        <taxon>Hydnaceae</taxon>
        <taxon>Hydnum</taxon>
    </lineage>
</organism>
<feature type="region of interest" description="Disordered" evidence="1">
    <location>
        <begin position="93"/>
        <end position="149"/>
    </location>
</feature>
<feature type="region of interest" description="Disordered" evidence="1">
    <location>
        <begin position="42"/>
        <end position="65"/>
    </location>
</feature>
<dbReference type="Proteomes" id="UP000886523">
    <property type="component" value="Unassembled WGS sequence"/>
</dbReference>
<dbReference type="GO" id="GO:0032299">
    <property type="term" value="C:ribonuclease H2 complex"/>
    <property type="evidence" value="ECO:0007669"/>
    <property type="project" value="InterPro"/>
</dbReference>
<feature type="non-terminal residue" evidence="2">
    <location>
        <position position="1"/>
    </location>
</feature>
<sequence>VNPTSKLSDVRPQLMPFHISYTGEAPVSTYFIVKTSPVSYDASKHASEDSSNASGPPLPVPDTKSTYTAAFRGRTMHGLDVCLPQGYTGLILHSDDPSTRSDSPIPSIPAKRKRGGDSTPTKLLEKRNGRGIRRTRSSAATEADGNPDVTAEDMYALMSRTDDDVSESSSLVGVGASETSTNRRLTPMSTFGSIVVWHPDRLVDVGQDEYIRAMDEWTRLA</sequence>
<protein>
    <submittedName>
        <fullName evidence="2">Uncharacterized protein</fullName>
    </submittedName>
</protein>
<proteinExistence type="predicted"/>
<dbReference type="OrthoDB" id="6222486at2759"/>
<dbReference type="InterPro" id="IPR013924">
    <property type="entry name" value="RNase_H2_suC"/>
</dbReference>
<gene>
    <name evidence="2" type="ORF">BS47DRAFT_1285886</name>
</gene>
<evidence type="ECO:0000313" key="2">
    <source>
        <dbReference type="EMBL" id="KAF9512672.1"/>
    </source>
</evidence>
<evidence type="ECO:0000313" key="3">
    <source>
        <dbReference type="Proteomes" id="UP000886523"/>
    </source>
</evidence>
<reference evidence="2" key="1">
    <citation type="journal article" date="2020" name="Nat. Commun.">
        <title>Large-scale genome sequencing of mycorrhizal fungi provides insights into the early evolution of symbiotic traits.</title>
        <authorList>
            <person name="Miyauchi S."/>
            <person name="Kiss E."/>
            <person name="Kuo A."/>
            <person name="Drula E."/>
            <person name="Kohler A."/>
            <person name="Sanchez-Garcia M."/>
            <person name="Morin E."/>
            <person name="Andreopoulos B."/>
            <person name="Barry K.W."/>
            <person name="Bonito G."/>
            <person name="Buee M."/>
            <person name="Carver A."/>
            <person name="Chen C."/>
            <person name="Cichocki N."/>
            <person name="Clum A."/>
            <person name="Culley D."/>
            <person name="Crous P.W."/>
            <person name="Fauchery L."/>
            <person name="Girlanda M."/>
            <person name="Hayes R.D."/>
            <person name="Keri Z."/>
            <person name="LaButti K."/>
            <person name="Lipzen A."/>
            <person name="Lombard V."/>
            <person name="Magnuson J."/>
            <person name="Maillard F."/>
            <person name="Murat C."/>
            <person name="Nolan M."/>
            <person name="Ohm R.A."/>
            <person name="Pangilinan J."/>
            <person name="Pereira M.F."/>
            <person name="Perotto S."/>
            <person name="Peter M."/>
            <person name="Pfister S."/>
            <person name="Riley R."/>
            <person name="Sitrit Y."/>
            <person name="Stielow J.B."/>
            <person name="Szollosi G."/>
            <person name="Zifcakova L."/>
            <person name="Stursova M."/>
            <person name="Spatafora J.W."/>
            <person name="Tedersoo L."/>
            <person name="Vaario L.M."/>
            <person name="Yamada A."/>
            <person name="Yan M."/>
            <person name="Wang P."/>
            <person name="Xu J."/>
            <person name="Bruns T."/>
            <person name="Baldrian P."/>
            <person name="Vilgalys R."/>
            <person name="Dunand C."/>
            <person name="Henrissat B."/>
            <person name="Grigoriev I.V."/>
            <person name="Hibbett D."/>
            <person name="Nagy L.G."/>
            <person name="Martin F.M."/>
        </authorList>
    </citation>
    <scope>NUCLEOTIDE SEQUENCE</scope>
    <source>
        <strain evidence="2">UP504</strain>
    </source>
</reference>
<keyword evidence="3" id="KW-1185">Reference proteome</keyword>